<dbReference type="InterPro" id="IPR054156">
    <property type="entry name" value="YxaF_TetR_C"/>
</dbReference>
<keyword evidence="8" id="KW-1185">Reference proteome</keyword>
<evidence type="ECO:0000259" key="6">
    <source>
        <dbReference type="PROSITE" id="PS50977"/>
    </source>
</evidence>
<keyword evidence="2 4" id="KW-0238">DNA-binding</keyword>
<dbReference type="SUPFAM" id="SSF48498">
    <property type="entry name" value="Tetracyclin repressor-like, C-terminal domain"/>
    <property type="match status" value="1"/>
</dbReference>
<feature type="domain" description="HTH tetR-type" evidence="6">
    <location>
        <begin position="191"/>
        <end position="251"/>
    </location>
</feature>
<protein>
    <recommendedName>
        <fullName evidence="6">HTH tetR-type domain-containing protein</fullName>
    </recommendedName>
</protein>
<dbReference type="PANTHER" id="PTHR47506:SF7">
    <property type="entry name" value="TRANSCRIPTIONAL REGULATORY PROTEIN"/>
    <property type="match status" value="1"/>
</dbReference>
<comment type="caution">
    <text evidence="7">The sequence shown here is derived from an EMBL/GenBank/DDBJ whole genome shotgun (WGS) entry which is preliminary data.</text>
</comment>
<evidence type="ECO:0000256" key="2">
    <source>
        <dbReference type="ARBA" id="ARBA00023125"/>
    </source>
</evidence>
<reference evidence="7" key="1">
    <citation type="journal article" date="2014" name="Int. J. Syst. Evol. Microbiol.">
        <title>Complete genome sequence of Corynebacterium casei LMG S-19264T (=DSM 44701T), isolated from a smear-ripened cheese.</title>
        <authorList>
            <consortium name="US DOE Joint Genome Institute (JGI-PGF)"/>
            <person name="Walter F."/>
            <person name="Albersmeier A."/>
            <person name="Kalinowski J."/>
            <person name="Ruckert C."/>
        </authorList>
    </citation>
    <scope>NUCLEOTIDE SEQUENCE</scope>
    <source>
        <strain evidence="7">JCM 3086</strain>
    </source>
</reference>
<dbReference type="InterPro" id="IPR009057">
    <property type="entry name" value="Homeodomain-like_sf"/>
</dbReference>
<evidence type="ECO:0000313" key="7">
    <source>
        <dbReference type="EMBL" id="GGJ59677.1"/>
    </source>
</evidence>
<keyword evidence="3" id="KW-0804">Transcription</keyword>
<evidence type="ECO:0000256" key="5">
    <source>
        <dbReference type="SAM" id="MobiDB-lite"/>
    </source>
</evidence>
<evidence type="ECO:0000256" key="3">
    <source>
        <dbReference type="ARBA" id="ARBA00023163"/>
    </source>
</evidence>
<feature type="DNA-binding region" description="H-T-H motif" evidence="4">
    <location>
        <begin position="214"/>
        <end position="233"/>
    </location>
</feature>
<dbReference type="GO" id="GO:0003677">
    <property type="term" value="F:DNA binding"/>
    <property type="evidence" value="ECO:0007669"/>
    <property type="project" value="UniProtKB-UniRule"/>
</dbReference>
<evidence type="ECO:0000256" key="1">
    <source>
        <dbReference type="ARBA" id="ARBA00023015"/>
    </source>
</evidence>
<dbReference type="InterPro" id="IPR011032">
    <property type="entry name" value="GroES-like_sf"/>
</dbReference>
<dbReference type="InterPro" id="IPR036271">
    <property type="entry name" value="Tet_transcr_reg_TetR-rel_C_sf"/>
</dbReference>
<evidence type="ECO:0000256" key="4">
    <source>
        <dbReference type="PROSITE-ProRule" id="PRU00335"/>
    </source>
</evidence>
<dbReference type="SUPFAM" id="SSF46689">
    <property type="entry name" value="Homeodomain-like"/>
    <property type="match status" value="1"/>
</dbReference>
<reference evidence="7" key="2">
    <citation type="submission" date="2020-09" db="EMBL/GenBank/DDBJ databases">
        <authorList>
            <person name="Sun Q."/>
            <person name="Ohkuma M."/>
        </authorList>
    </citation>
    <scope>NUCLEOTIDE SEQUENCE</scope>
    <source>
        <strain evidence="7">JCM 3086</strain>
    </source>
</reference>
<dbReference type="PRINTS" id="PR00455">
    <property type="entry name" value="HTHTETR"/>
</dbReference>
<feature type="region of interest" description="Disordered" evidence="5">
    <location>
        <begin position="135"/>
        <end position="167"/>
    </location>
</feature>
<dbReference type="PANTHER" id="PTHR47506">
    <property type="entry name" value="TRANSCRIPTIONAL REGULATORY PROTEIN"/>
    <property type="match status" value="1"/>
</dbReference>
<name>A0A917P3I1_9ACTN</name>
<evidence type="ECO:0000313" key="8">
    <source>
        <dbReference type="Proteomes" id="UP000657574"/>
    </source>
</evidence>
<dbReference type="AlphaFoldDB" id="A0A917P3I1"/>
<sequence>MQAITVRDRNAGLAGMSLTDMPYPHSAENDVIVRVHAAGFTPGELDWPATWTDRAGRDRTPSVPGHELSGVVAELGYGTERTYSATAPAPDPTWWSVGSSSRPFRLLGRVAGMVAARLSRRVGAGFQLSGRGLVGTARPGAMTPGRMGRGPGQKRTLRSTPNPASVRTGNLVNVAEQARDKNGSRLTERGRATQERILRAAADMMYVKGVSLTTLDEVRAASGTSKSQLYRHYPDKDALVRDVVALQAAELLERQHQLLQRLSSLRGLERWRNAIIEHNALRNGAYGCPLGSLASELADQDEEARQAIARHFDTWEGLLEAGLVRMKDSGVLRADADAGELATGLMAALQGGYLLAQTARDVKPMRIALDMAIGHVKAYAVPAEDANPPEGGTRGR</sequence>
<dbReference type="Pfam" id="PF08240">
    <property type="entry name" value="ADH_N"/>
    <property type="match status" value="1"/>
</dbReference>
<gene>
    <name evidence="7" type="ORF">GCM10010121_082930</name>
</gene>
<organism evidence="7 8">
    <name type="scientific">Streptomyces brasiliensis</name>
    <dbReference type="NCBI Taxonomy" id="1954"/>
    <lineage>
        <taxon>Bacteria</taxon>
        <taxon>Bacillati</taxon>
        <taxon>Actinomycetota</taxon>
        <taxon>Actinomycetes</taxon>
        <taxon>Kitasatosporales</taxon>
        <taxon>Streptomycetaceae</taxon>
        <taxon>Streptomyces</taxon>
    </lineage>
</organism>
<dbReference type="PROSITE" id="PS50977">
    <property type="entry name" value="HTH_TETR_2"/>
    <property type="match status" value="1"/>
</dbReference>
<proteinExistence type="predicted"/>
<dbReference type="Gene3D" id="3.90.180.10">
    <property type="entry name" value="Medium-chain alcohol dehydrogenases, catalytic domain"/>
    <property type="match status" value="1"/>
</dbReference>
<dbReference type="InterPro" id="IPR013154">
    <property type="entry name" value="ADH-like_N"/>
</dbReference>
<dbReference type="Pfam" id="PF00440">
    <property type="entry name" value="TetR_N"/>
    <property type="match status" value="1"/>
</dbReference>
<dbReference type="Proteomes" id="UP000657574">
    <property type="component" value="Unassembled WGS sequence"/>
</dbReference>
<dbReference type="Gene3D" id="1.10.357.10">
    <property type="entry name" value="Tetracycline Repressor, domain 2"/>
    <property type="match status" value="1"/>
</dbReference>
<feature type="compositionally biased region" description="Polar residues" evidence="5">
    <location>
        <begin position="158"/>
        <end position="167"/>
    </location>
</feature>
<dbReference type="InterPro" id="IPR001647">
    <property type="entry name" value="HTH_TetR"/>
</dbReference>
<dbReference type="SUPFAM" id="SSF50129">
    <property type="entry name" value="GroES-like"/>
    <property type="match status" value="1"/>
</dbReference>
<dbReference type="Pfam" id="PF21993">
    <property type="entry name" value="TetR_C_13_2"/>
    <property type="match status" value="1"/>
</dbReference>
<dbReference type="EMBL" id="BMQA01000061">
    <property type="protein sequence ID" value="GGJ59677.1"/>
    <property type="molecule type" value="Genomic_DNA"/>
</dbReference>
<accession>A0A917P3I1</accession>
<keyword evidence="1" id="KW-0805">Transcription regulation</keyword>